<sequence>MALFPLILVKSPQMAVDRTLLNHEKIHLRQQLEMLVIPFYLVYLALYLANRLRGQAHHTAYRNIAFEREAFAYDNHVNYLDNRPFFAWSRFLQIPKK</sequence>
<name>A0A2T3HRI6_9SPHI</name>
<dbReference type="AlphaFoldDB" id="A0A2T3HRI6"/>
<keyword evidence="2" id="KW-1185">Reference proteome</keyword>
<protein>
    <submittedName>
        <fullName evidence="1">Uncharacterized protein</fullName>
    </submittedName>
</protein>
<proteinExistence type="predicted"/>
<accession>A0A2T3HRI6</accession>
<dbReference type="OrthoDB" id="1027344at2"/>
<organism evidence="1 2">
    <name type="scientific">Pedobacter yulinensis</name>
    <dbReference type="NCBI Taxonomy" id="2126353"/>
    <lineage>
        <taxon>Bacteria</taxon>
        <taxon>Pseudomonadati</taxon>
        <taxon>Bacteroidota</taxon>
        <taxon>Sphingobacteriia</taxon>
        <taxon>Sphingobacteriales</taxon>
        <taxon>Sphingobacteriaceae</taxon>
        <taxon>Pedobacter</taxon>
    </lineage>
</organism>
<evidence type="ECO:0000313" key="1">
    <source>
        <dbReference type="EMBL" id="PST85013.1"/>
    </source>
</evidence>
<dbReference type="Proteomes" id="UP000240912">
    <property type="component" value="Unassembled WGS sequence"/>
</dbReference>
<dbReference type="EMBL" id="PYLS01000001">
    <property type="protein sequence ID" value="PST85013.1"/>
    <property type="molecule type" value="Genomic_DNA"/>
</dbReference>
<evidence type="ECO:0000313" key="2">
    <source>
        <dbReference type="Proteomes" id="UP000240912"/>
    </source>
</evidence>
<reference evidence="1 2" key="1">
    <citation type="submission" date="2018-03" db="EMBL/GenBank/DDBJ databases">
        <authorList>
            <person name="Keele B.F."/>
        </authorList>
    </citation>
    <scope>NUCLEOTIDE SEQUENCE [LARGE SCALE GENOMIC DNA]</scope>
    <source>
        <strain evidence="1 2">YL28-9</strain>
    </source>
</reference>
<gene>
    <name evidence="1" type="ORF">C7T94_02545</name>
</gene>
<comment type="caution">
    <text evidence="1">The sequence shown here is derived from an EMBL/GenBank/DDBJ whole genome shotgun (WGS) entry which is preliminary data.</text>
</comment>